<reference evidence="3" key="1">
    <citation type="journal article" date="2019" name="Int. J. Syst. Evol. Microbiol.">
        <title>The Global Catalogue of Microorganisms (GCM) 10K type strain sequencing project: providing services to taxonomists for standard genome sequencing and annotation.</title>
        <authorList>
            <consortium name="The Broad Institute Genomics Platform"/>
            <consortium name="The Broad Institute Genome Sequencing Center for Infectious Disease"/>
            <person name="Wu L."/>
            <person name="Ma J."/>
        </authorList>
    </citation>
    <scope>NUCLEOTIDE SEQUENCE [LARGE SCALE GENOMIC DNA]</scope>
    <source>
        <strain evidence="3">JCM 16014</strain>
    </source>
</reference>
<dbReference type="Proteomes" id="UP001500751">
    <property type="component" value="Unassembled WGS sequence"/>
</dbReference>
<dbReference type="EMBL" id="BAAAQN010000054">
    <property type="protein sequence ID" value="GAA2052580.1"/>
    <property type="molecule type" value="Genomic_DNA"/>
</dbReference>
<feature type="domain" description="Histidine kinase/HSP90-like ATPase" evidence="1">
    <location>
        <begin position="67"/>
        <end position="177"/>
    </location>
</feature>
<dbReference type="InterPro" id="IPR036890">
    <property type="entry name" value="HATPase_C_sf"/>
</dbReference>
<gene>
    <name evidence="2" type="ORF">GCM10009839_70100</name>
</gene>
<dbReference type="Gene3D" id="3.30.565.10">
    <property type="entry name" value="Histidine kinase-like ATPase, C-terminal domain"/>
    <property type="match status" value="1"/>
</dbReference>
<evidence type="ECO:0000259" key="1">
    <source>
        <dbReference type="Pfam" id="PF13581"/>
    </source>
</evidence>
<comment type="caution">
    <text evidence="2">The sequence shown here is derived from an EMBL/GenBank/DDBJ whole genome shotgun (WGS) entry which is preliminary data.</text>
</comment>
<accession>A0ABP5GUE1</accession>
<proteinExistence type="predicted"/>
<sequence length="190" mass="19153">MVDGVGGVVGAGVGAADGVGGGEHVTRVVEVGVDGVGVEGGAGVEDGPGTGDGRGVGQEAVPVTLRIPADRDFVVLVRSAAGHLGARAGFSMAEMQDWRLAVDEACGLLLLPDEVDATGEELECVFRLGADGVAVTVSAEARPGSKPQVGGFGWSLLAALVDVLNWAEEDGRVRVDIVKRADGTRRAGAR</sequence>
<evidence type="ECO:0000313" key="3">
    <source>
        <dbReference type="Proteomes" id="UP001500751"/>
    </source>
</evidence>
<dbReference type="RefSeq" id="WP_344669998.1">
    <property type="nucleotide sequence ID" value="NZ_BAAAQN010000054.1"/>
</dbReference>
<keyword evidence="3" id="KW-1185">Reference proteome</keyword>
<dbReference type="InterPro" id="IPR003594">
    <property type="entry name" value="HATPase_dom"/>
</dbReference>
<name>A0ABP5GUE1_9ACTN</name>
<dbReference type="Pfam" id="PF13581">
    <property type="entry name" value="HATPase_c_2"/>
    <property type="match status" value="1"/>
</dbReference>
<organism evidence="2 3">
    <name type="scientific">Catenulispora yoronensis</name>
    <dbReference type="NCBI Taxonomy" id="450799"/>
    <lineage>
        <taxon>Bacteria</taxon>
        <taxon>Bacillati</taxon>
        <taxon>Actinomycetota</taxon>
        <taxon>Actinomycetes</taxon>
        <taxon>Catenulisporales</taxon>
        <taxon>Catenulisporaceae</taxon>
        <taxon>Catenulispora</taxon>
    </lineage>
</organism>
<evidence type="ECO:0000313" key="2">
    <source>
        <dbReference type="EMBL" id="GAA2052580.1"/>
    </source>
</evidence>
<protein>
    <recommendedName>
        <fullName evidence="1">Histidine kinase/HSP90-like ATPase domain-containing protein</fullName>
    </recommendedName>
</protein>